<accession>A0A179FP21</accession>
<protein>
    <submittedName>
        <fullName evidence="2">Uncharacterized protein</fullName>
    </submittedName>
</protein>
<sequence length="89" mass="10178">MSTFGVGNISTLSYIAIFIRAIVWLSMCFGIVFCARALIPQQCGKLTSTKLQDANEYHILQGWDHTRLVSYNKSSNYREPGKKMQLLRF</sequence>
<dbReference type="AlphaFoldDB" id="A0A179FP21"/>
<evidence type="ECO:0000313" key="2">
    <source>
        <dbReference type="EMBL" id="OAQ66980.1"/>
    </source>
</evidence>
<proteinExistence type="predicted"/>
<gene>
    <name evidence="2" type="ORF">VFPPC_16093</name>
</gene>
<organism evidence="2 3">
    <name type="scientific">Pochonia chlamydosporia 170</name>
    <dbReference type="NCBI Taxonomy" id="1380566"/>
    <lineage>
        <taxon>Eukaryota</taxon>
        <taxon>Fungi</taxon>
        <taxon>Dikarya</taxon>
        <taxon>Ascomycota</taxon>
        <taxon>Pezizomycotina</taxon>
        <taxon>Sordariomycetes</taxon>
        <taxon>Hypocreomycetidae</taxon>
        <taxon>Hypocreales</taxon>
        <taxon>Clavicipitaceae</taxon>
        <taxon>Pochonia</taxon>
    </lineage>
</organism>
<dbReference type="EMBL" id="LSBJ02000004">
    <property type="protein sequence ID" value="OAQ66980.1"/>
    <property type="molecule type" value="Genomic_DNA"/>
</dbReference>
<feature type="transmembrane region" description="Helical" evidence="1">
    <location>
        <begin position="12"/>
        <end position="39"/>
    </location>
</feature>
<keyword evidence="1" id="KW-0472">Membrane</keyword>
<dbReference type="RefSeq" id="XP_018144067.1">
    <property type="nucleotide sequence ID" value="XM_018293846.1"/>
</dbReference>
<dbReference type="Proteomes" id="UP000078397">
    <property type="component" value="Unassembled WGS sequence"/>
</dbReference>
<comment type="caution">
    <text evidence="2">The sequence shown here is derived from an EMBL/GenBank/DDBJ whole genome shotgun (WGS) entry which is preliminary data.</text>
</comment>
<keyword evidence="3" id="KW-1185">Reference proteome</keyword>
<keyword evidence="1" id="KW-1133">Transmembrane helix</keyword>
<reference evidence="2 3" key="1">
    <citation type="journal article" date="2016" name="PLoS Pathog.">
        <title>Biosynthesis of antibiotic leucinostatins in bio-control fungus Purpureocillium lilacinum and their inhibition on phytophthora revealed by genome mining.</title>
        <authorList>
            <person name="Wang G."/>
            <person name="Liu Z."/>
            <person name="Lin R."/>
            <person name="Li E."/>
            <person name="Mao Z."/>
            <person name="Ling J."/>
            <person name="Yang Y."/>
            <person name="Yin W.B."/>
            <person name="Xie B."/>
        </authorList>
    </citation>
    <scope>NUCLEOTIDE SEQUENCE [LARGE SCALE GENOMIC DNA]</scope>
    <source>
        <strain evidence="2">170</strain>
    </source>
</reference>
<dbReference type="KEGG" id="pchm:VFPPC_16093"/>
<keyword evidence="1" id="KW-0812">Transmembrane</keyword>
<evidence type="ECO:0000256" key="1">
    <source>
        <dbReference type="SAM" id="Phobius"/>
    </source>
</evidence>
<dbReference type="GeneID" id="28857840"/>
<evidence type="ECO:0000313" key="3">
    <source>
        <dbReference type="Proteomes" id="UP000078397"/>
    </source>
</evidence>
<name>A0A179FP21_METCM</name>